<dbReference type="InterPro" id="IPR017970">
    <property type="entry name" value="Homeobox_CS"/>
</dbReference>
<proteinExistence type="predicted"/>
<dbReference type="Gene3D" id="1.10.10.60">
    <property type="entry name" value="Homeodomain-like"/>
    <property type="match status" value="1"/>
</dbReference>
<gene>
    <name evidence="8" type="ORF">BCV69DRAFT_253093</name>
</gene>
<organism evidence="8 9">
    <name type="scientific">Pseudomicrostroma glucosiphilum</name>
    <dbReference type="NCBI Taxonomy" id="1684307"/>
    <lineage>
        <taxon>Eukaryota</taxon>
        <taxon>Fungi</taxon>
        <taxon>Dikarya</taxon>
        <taxon>Basidiomycota</taxon>
        <taxon>Ustilaginomycotina</taxon>
        <taxon>Exobasidiomycetes</taxon>
        <taxon>Microstromatales</taxon>
        <taxon>Microstromatales incertae sedis</taxon>
        <taxon>Pseudomicrostroma</taxon>
    </lineage>
</organism>
<evidence type="ECO:0000259" key="7">
    <source>
        <dbReference type="PROSITE" id="PS50071"/>
    </source>
</evidence>
<dbReference type="InterPro" id="IPR051000">
    <property type="entry name" value="Homeobox_DNA-bind_prot"/>
</dbReference>
<dbReference type="GO" id="GO:0000981">
    <property type="term" value="F:DNA-binding transcription factor activity, RNA polymerase II-specific"/>
    <property type="evidence" value="ECO:0007669"/>
    <property type="project" value="InterPro"/>
</dbReference>
<dbReference type="InterPro" id="IPR001356">
    <property type="entry name" value="HD"/>
</dbReference>
<accession>A0A316TY47</accession>
<keyword evidence="4 5" id="KW-0539">Nucleus</keyword>
<dbReference type="OrthoDB" id="6159439at2759"/>
<dbReference type="PANTHER" id="PTHR24324:SF5">
    <property type="entry name" value="HEMATOPOIETICALLY-EXPRESSED HOMEOBOX PROTEIN HHEX"/>
    <property type="match status" value="1"/>
</dbReference>
<dbReference type="PANTHER" id="PTHR24324">
    <property type="entry name" value="HOMEOBOX PROTEIN HHEX"/>
    <property type="match status" value="1"/>
</dbReference>
<dbReference type="InterPro" id="IPR009057">
    <property type="entry name" value="Homeodomain-like_sf"/>
</dbReference>
<dbReference type="Pfam" id="PF00046">
    <property type="entry name" value="Homeodomain"/>
    <property type="match status" value="1"/>
</dbReference>
<dbReference type="STRING" id="1684307.A0A316TY47"/>
<feature type="domain" description="Homeobox" evidence="7">
    <location>
        <begin position="17"/>
        <end position="75"/>
    </location>
</feature>
<sequence>MADYESNDLRREGGWNPFEVKHRRRTTKGQFRVLEDTFQKTPKPSNEVRKAISEQLDMPPRAVQIWFQNRRAKAK</sequence>
<keyword evidence="3 5" id="KW-0371">Homeobox</keyword>
<dbReference type="GO" id="GO:0005634">
    <property type="term" value="C:nucleus"/>
    <property type="evidence" value="ECO:0007669"/>
    <property type="project" value="UniProtKB-SubCell"/>
</dbReference>
<dbReference type="EMBL" id="KZ819337">
    <property type="protein sequence ID" value="PWN18239.1"/>
    <property type="molecule type" value="Genomic_DNA"/>
</dbReference>
<evidence type="ECO:0000313" key="9">
    <source>
        <dbReference type="Proteomes" id="UP000245942"/>
    </source>
</evidence>
<dbReference type="Proteomes" id="UP000245942">
    <property type="component" value="Unassembled WGS sequence"/>
</dbReference>
<evidence type="ECO:0000256" key="1">
    <source>
        <dbReference type="ARBA" id="ARBA00004123"/>
    </source>
</evidence>
<evidence type="ECO:0000256" key="4">
    <source>
        <dbReference type="ARBA" id="ARBA00023242"/>
    </source>
</evidence>
<dbReference type="SUPFAM" id="SSF46689">
    <property type="entry name" value="Homeodomain-like"/>
    <property type="match status" value="1"/>
</dbReference>
<dbReference type="SMART" id="SM00389">
    <property type="entry name" value="HOX"/>
    <property type="match status" value="1"/>
</dbReference>
<dbReference type="RefSeq" id="XP_025345399.1">
    <property type="nucleotide sequence ID" value="XM_025490499.1"/>
</dbReference>
<name>A0A316TY47_9BASI</name>
<dbReference type="GO" id="GO:0000978">
    <property type="term" value="F:RNA polymerase II cis-regulatory region sequence-specific DNA binding"/>
    <property type="evidence" value="ECO:0007669"/>
    <property type="project" value="TreeGrafter"/>
</dbReference>
<evidence type="ECO:0000256" key="6">
    <source>
        <dbReference type="RuleBase" id="RU000682"/>
    </source>
</evidence>
<evidence type="ECO:0000313" key="8">
    <source>
        <dbReference type="EMBL" id="PWN18239.1"/>
    </source>
</evidence>
<comment type="subcellular location">
    <subcellularLocation>
        <location evidence="1 5 6">Nucleus</location>
    </subcellularLocation>
</comment>
<dbReference type="GeneID" id="37012233"/>
<keyword evidence="9" id="KW-1185">Reference proteome</keyword>
<dbReference type="PROSITE" id="PS00027">
    <property type="entry name" value="HOMEOBOX_1"/>
    <property type="match status" value="1"/>
</dbReference>
<dbReference type="GO" id="GO:0030154">
    <property type="term" value="P:cell differentiation"/>
    <property type="evidence" value="ECO:0007669"/>
    <property type="project" value="TreeGrafter"/>
</dbReference>
<evidence type="ECO:0000256" key="3">
    <source>
        <dbReference type="ARBA" id="ARBA00023155"/>
    </source>
</evidence>
<dbReference type="PROSITE" id="PS50071">
    <property type="entry name" value="HOMEOBOX_2"/>
    <property type="match status" value="1"/>
</dbReference>
<dbReference type="AlphaFoldDB" id="A0A316TY47"/>
<reference evidence="8 9" key="1">
    <citation type="journal article" date="2018" name="Mol. Biol. Evol.">
        <title>Broad Genomic Sampling Reveals a Smut Pathogenic Ancestry of the Fungal Clade Ustilaginomycotina.</title>
        <authorList>
            <person name="Kijpornyongpan T."/>
            <person name="Mondo S.J."/>
            <person name="Barry K."/>
            <person name="Sandor L."/>
            <person name="Lee J."/>
            <person name="Lipzen A."/>
            <person name="Pangilinan J."/>
            <person name="LaButti K."/>
            <person name="Hainaut M."/>
            <person name="Henrissat B."/>
            <person name="Grigoriev I.V."/>
            <person name="Spatafora J.W."/>
            <person name="Aime M.C."/>
        </authorList>
    </citation>
    <scope>NUCLEOTIDE SEQUENCE [LARGE SCALE GENOMIC DNA]</scope>
    <source>
        <strain evidence="8 9">MCA 4718</strain>
    </source>
</reference>
<dbReference type="CDD" id="cd00086">
    <property type="entry name" value="homeodomain"/>
    <property type="match status" value="1"/>
</dbReference>
<feature type="non-terminal residue" evidence="8">
    <location>
        <position position="75"/>
    </location>
</feature>
<evidence type="ECO:0000256" key="5">
    <source>
        <dbReference type="PROSITE-ProRule" id="PRU00108"/>
    </source>
</evidence>
<evidence type="ECO:0000256" key="2">
    <source>
        <dbReference type="ARBA" id="ARBA00023125"/>
    </source>
</evidence>
<keyword evidence="2 5" id="KW-0238">DNA-binding</keyword>
<protein>
    <submittedName>
        <fullName evidence="8">Homeodomain-like protein</fullName>
    </submittedName>
</protein>